<evidence type="ECO:0000256" key="5">
    <source>
        <dbReference type="ARBA" id="ARBA00022898"/>
    </source>
</evidence>
<comment type="cofactor">
    <cofactor evidence="1">
        <name>pyridoxal 5'-phosphate</name>
        <dbReference type="ChEBI" id="CHEBI:597326"/>
    </cofactor>
</comment>
<evidence type="ECO:0000256" key="1">
    <source>
        <dbReference type="ARBA" id="ARBA00001933"/>
    </source>
</evidence>
<dbReference type="EMBL" id="UYSL01019805">
    <property type="protein sequence ID" value="VDL70102.1"/>
    <property type="molecule type" value="Genomic_DNA"/>
</dbReference>
<keyword evidence="7" id="KW-1185">Reference proteome</keyword>
<dbReference type="InterPro" id="IPR045088">
    <property type="entry name" value="ALAT1/2-like"/>
</dbReference>
<gene>
    <name evidence="6" type="ORF">NBR_LOCUS6513</name>
</gene>
<dbReference type="STRING" id="27835.A0A0N4XUV0"/>
<keyword evidence="3" id="KW-0032">Aminotransferase</keyword>
<dbReference type="OMA" id="ERAEFAY"/>
<keyword evidence="4" id="KW-0808">Transferase</keyword>
<dbReference type="InterPro" id="IPR015422">
    <property type="entry name" value="PyrdxlP-dep_Trfase_small"/>
</dbReference>
<accession>A0A0N4XUV0</accession>
<dbReference type="SUPFAM" id="SSF53383">
    <property type="entry name" value="PLP-dependent transferases"/>
    <property type="match status" value="1"/>
</dbReference>
<dbReference type="Gene3D" id="3.90.1150.10">
    <property type="entry name" value="Aspartate Aminotransferase, domain 1"/>
    <property type="match status" value="1"/>
</dbReference>
<dbReference type="PANTHER" id="PTHR11751:SF29">
    <property type="entry name" value="ALANINE TRANSAMINASE"/>
    <property type="match status" value="1"/>
</dbReference>
<dbReference type="AlphaFoldDB" id="A0A0N4XUV0"/>
<reference evidence="6 7" key="2">
    <citation type="submission" date="2018-11" db="EMBL/GenBank/DDBJ databases">
        <authorList>
            <consortium name="Pathogen Informatics"/>
        </authorList>
    </citation>
    <scope>NUCLEOTIDE SEQUENCE [LARGE SCALE GENOMIC DNA]</scope>
</reference>
<dbReference type="InterPro" id="IPR015424">
    <property type="entry name" value="PyrdxlP-dep_Trfase"/>
</dbReference>
<evidence type="ECO:0000313" key="6">
    <source>
        <dbReference type="EMBL" id="VDL70102.1"/>
    </source>
</evidence>
<evidence type="ECO:0000313" key="8">
    <source>
        <dbReference type="WBParaSite" id="NBR_0000651201-mRNA-1"/>
    </source>
</evidence>
<evidence type="ECO:0000256" key="4">
    <source>
        <dbReference type="ARBA" id="ARBA00022679"/>
    </source>
</evidence>
<dbReference type="GO" id="GO:0008483">
    <property type="term" value="F:transaminase activity"/>
    <property type="evidence" value="ECO:0007669"/>
    <property type="project" value="UniProtKB-KW"/>
</dbReference>
<dbReference type="FunFam" id="3.90.1150.10:FF:000151">
    <property type="entry name" value="Alanine aminotransferase 2"/>
    <property type="match status" value="1"/>
</dbReference>
<name>A0A0N4XUV0_NIPBR</name>
<dbReference type="Proteomes" id="UP000271162">
    <property type="component" value="Unassembled WGS sequence"/>
</dbReference>
<organism evidence="8">
    <name type="scientific">Nippostrongylus brasiliensis</name>
    <name type="common">Rat hookworm</name>
    <dbReference type="NCBI Taxonomy" id="27835"/>
    <lineage>
        <taxon>Eukaryota</taxon>
        <taxon>Metazoa</taxon>
        <taxon>Ecdysozoa</taxon>
        <taxon>Nematoda</taxon>
        <taxon>Chromadorea</taxon>
        <taxon>Rhabditida</taxon>
        <taxon>Rhabditina</taxon>
        <taxon>Rhabditomorpha</taxon>
        <taxon>Strongyloidea</taxon>
        <taxon>Heligmosomidae</taxon>
        <taxon>Nippostrongylus</taxon>
    </lineage>
</organism>
<dbReference type="WBParaSite" id="NBR_0000651201-mRNA-1">
    <property type="protein sequence ID" value="NBR_0000651201-mRNA-1"/>
    <property type="gene ID" value="NBR_0000651201"/>
</dbReference>
<evidence type="ECO:0000256" key="3">
    <source>
        <dbReference type="ARBA" id="ARBA00022576"/>
    </source>
</evidence>
<evidence type="ECO:0000256" key="2">
    <source>
        <dbReference type="ARBA" id="ARBA00011738"/>
    </source>
</evidence>
<dbReference type="PANTHER" id="PTHR11751">
    <property type="entry name" value="ALANINE AMINOTRANSFERASE"/>
    <property type="match status" value="1"/>
</dbReference>
<sequence>MLAKGQCWTMPNDGGYKLTRDNDEKTAVLDSLRQRATLVKEAYGSIEGIKCNEVQGAMYAFPRLELPPRAIEKARSLGQEPDFFYAMQLLESSGVCIVPGSGFGQKKGTYHFRPVPRYYLPDMPLEYCIL</sequence>
<proteinExistence type="predicted"/>
<evidence type="ECO:0000313" key="7">
    <source>
        <dbReference type="Proteomes" id="UP000271162"/>
    </source>
</evidence>
<keyword evidence="5" id="KW-0663">Pyridoxal phosphate</keyword>
<comment type="subunit">
    <text evidence="2">Homodimer.</text>
</comment>
<reference evidence="8" key="1">
    <citation type="submission" date="2017-02" db="UniProtKB">
        <authorList>
            <consortium name="WormBaseParasite"/>
        </authorList>
    </citation>
    <scope>IDENTIFICATION</scope>
</reference>
<protein>
    <submittedName>
        <fullName evidence="8">AT04676p (inferred by orthology to a D. melanogaster protein)</fullName>
    </submittedName>
</protein>